<comment type="caution">
    <text evidence="2">The sequence shown here is derived from an EMBL/GenBank/DDBJ whole genome shotgun (WGS) entry which is preliminary data.</text>
</comment>
<dbReference type="GO" id="GO:0016740">
    <property type="term" value="F:transferase activity"/>
    <property type="evidence" value="ECO:0007669"/>
    <property type="project" value="UniProtKB-KW"/>
</dbReference>
<sequence>MKTFQVCTNCVMDTSDPNIKFDEKGVCERCHQYYNDLLPKWNKGEGHEAELKTIVSKIKKAGKGKPYDCLLGLSGGFDSSYMLHFAIKELGLKPLVFHVDAGWNMPVGIHNIEKMVQKLDVDLKIEKINWEEERDFQLAFFKSGVPHLDIPQDLAFVAVLDKYAAQNDIKYILNGGNISTEVIVNPSSWGYWGTDSQHNKDIMKRFGTVEMKTYPFTNIFKRKIYMPYIKRVKVLKLLNYIPYVKKEAENLLKHEYGWEPYPQKHFESIMTKFIEGYWLPKRFGFDVRKPQFSSLILTGQMSREEALEKLQKPSISEEEGEVLFCEVARMLGITKEELQFYFDMPKKTYKDYKNTESLFSIGTRGLKFIGIDKLIRK</sequence>
<organism evidence="2 3">
    <name type="scientific">Butyricimonas virosa</name>
    <dbReference type="NCBI Taxonomy" id="544645"/>
    <lineage>
        <taxon>Bacteria</taxon>
        <taxon>Pseudomonadati</taxon>
        <taxon>Bacteroidota</taxon>
        <taxon>Bacteroidia</taxon>
        <taxon>Bacteroidales</taxon>
        <taxon>Odoribacteraceae</taxon>
        <taxon>Butyricimonas</taxon>
    </lineage>
</organism>
<dbReference type="EMBL" id="QSCR01000041">
    <property type="protein sequence ID" value="RGY12719.1"/>
    <property type="molecule type" value="Genomic_DNA"/>
</dbReference>
<dbReference type="InterPro" id="IPR002500">
    <property type="entry name" value="PAPS_reduct_dom"/>
</dbReference>
<evidence type="ECO:0000313" key="3">
    <source>
        <dbReference type="Proteomes" id="UP000286063"/>
    </source>
</evidence>
<dbReference type="Proteomes" id="UP000286063">
    <property type="component" value="Unassembled WGS sequence"/>
</dbReference>
<dbReference type="Pfam" id="PF01507">
    <property type="entry name" value="PAPS_reduct"/>
    <property type="match status" value="1"/>
</dbReference>
<feature type="domain" description="Phosphoadenosine phosphosulphate reductase" evidence="1">
    <location>
        <begin position="71"/>
        <end position="133"/>
    </location>
</feature>
<keyword evidence="2" id="KW-0808">Transferase</keyword>
<accession>A0A413IIS1</accession>
<reference evidence="2 3" key="1">
    <citation type="submission" date="2018-08" db="EMBL/GenBank/DDBJ databases">
        <title>A genome reference for cultivated species of the human gut microbiota.</title>
        <authorList>
            <person name="Zou Y."/>
            <person name="Xue W."/>
            <person name="Luo G."/>
        </authorList>
    </citation>
    <scope>NUCLEOTIDE SEQUENCE [LARGE SCALE GENOMIC DNA]</scope>
    <source>
        <strain evidence="2 3">OF02-7</strain>
    </source>
</reference>
<evidence type="ECO:0000313" key="2">
    <source>
        <dbReference type="EMBL" id="RGY12719.1"/>
    </source>
</evidence>
<name>A0A413IIS1_9BACT</name>
<dbReference type="InterPro" id="IPR014729">
    <property type="entry name" value="Rossmann-like_a/b/a_fold"/>
</dbReference>
<dbReference type="RefSeq" id="WP_117775604.1">
    <property type="nucleotide sequence ID" value="NZ_JAXFLQ010000037.1"/>
</dbReference>
<dbReference type="Gene3D" id="3.40.50.620">
    <property type="entry name" value="HUPs"/>
    <property type="match status" value="1"/>
</dbReference>
<dbReference type="OrthoDB" id="702at2"/>
<proteinExistence type="predicted"/>
<evidence type="ECO:0000259" key="1">
    <source>
        <dbReference type="Pfam" id="PF01507"/>
    </source>
</evidence>
<dbReference type="SUPFAM" id="SSF52402">
    <property type="entry name" value="Adenine nucleotide alpha hydrolases-like"/>
    <property type="match status" value="1"/>
</dbReference>
<dbReference type="InterPro" id="IPR020022">
    <property type="entry name" value="N-acetyl_sugar_amidoTrfase"/>
</dbReference>
<dbReference type="NCBIfam" id="TIGR03573">
    <property type="entry name" value="WbuX"/>
    <property type="match status" value="1"/>
</dbReference>
<gene>
    <name evidence="2" type="ORF">DXA50_17380</name>
</gene>
<dbReference type="AlphaFoldDB" id="A0A413IIS1"/>
<protein>
    <submittedName>
        <fullName evidence="2">N-acetyl sugar amidotransferase</fullName>
    </submittedName>
</protein>